<dbReference type="AlphaFoldDB" id="A0A835DGP6"/>
<dbReference type="Gene3D" id="2.30.22.10">
    <property type="entry name" value="Head domain of nucleotide exchange factor GrpE"/>
    <property type="match status" value="1"/>
</dbReference>
<dbReference type="GO" id="GO:0051082">
    <property type="term" value="F:unfolded protein binding"/>
    <property type="evidence" value="ECO:0007669"/>
    <property type="project" value="TreeGrafter"/>
</dbReference>
<dbReference type="InterPro" id="IPR000740">
    <property type="entry name" value="GrpE"/>
</dbReference>
<dbReference type="GO" id="GO:0000774">
    <property type="term" value="F:adenyl-nucleotide exchange factor activity"/>
    <property type="evidence" value="ECO:0007669"/>
    <property type="project" value="InterPro"/>
</dbReference>
<evidence type="ECO:0000256" key="1">
    <source>
        <dbReference type="ARBA" id="ARBA00023186"/>
    </source>
</evidence>
<dbReference type="GO" id="GO:0042803">
    <property type="term" value="F:protein homodimerization activity"/>
    <property type="evidence" value="ECO:0007669"/>
    <property type="project" value="InterPro"/>
</dbReference>
<name>A0A835DGP6_TETSI</name>
<keyword evidence="4" id="KW-1185">Reference proteome</keyword>
<organism evidence="3 4">
    <name type="scientific">Tetracentron sinense</name>
    <name type="common">Spur-leaf</name>
    <dbReference type="NCBI Taxonomy" id="13715"/>
    <lineage>
        <taxon>Eukaryota</taxon>
        <taxon>Viridiplantae</taxon>
        <taxon>Streptophyta</taxon>
        <taxon>Embryophyta</taxon>
        <taxon>Tracheophyta</taxon>
        <taxon>Spermatophyta</taxon>
        <taxon>Magnoliopsida</taxon>
        <taxon>Trochodendrales</taxon>
        <taxon>Trochodendraceae</taxon>
        <taxon>Tetracentron</taxon>
    </lineage>
</organism>
<dbReference type="GO" id="GO:0006457">
    <property type="term" value="P:protein folding"/>
    <property type="evidence" value="ECO:0007669"/>
    <property type="project" value="InterPro"/>
</dbReference>
<dbReference type="EMBL" id="JABCRI010000010">
    <property type="protein sequence ID" value="KAF8399499.1"/>
    <property type="molecule type" value="Genomic_DNA"/>
</dbReference>
<accession>A0A835DGP6</accession>
<dbReference type="GO" id="GO:0051087">
    <property type="term" value="F:protein-folding chaperone binding"/>
    <property type="evidence" value="ECO:0007669"/>
    <property type="project" value="InterPro"/>
</dbReference>
<evidence type="ECO:0000256" key="2">
    <source>
        <dbReference type="SAM" id="MobiDB-lite"/>
    </source>
</evidence>
<dbReference type="PANTHER" id="PTHR21237">
    <property type="entry name" value="GRPE PROTEIN"/>
    <property type="match status" value="1"/>
</dbReference>
<dbReference type="GO" id="GO:0001405">
    <property type="term" value="C:PAM complex, Tim23 associated import motor"/>
    <property type="evidence" value="ECO:0007669"/>
    <property type="project" value="TreeGrafter"/>
</dbReference>
<comment type="caution">
    <text evidence="3">The sequence shown here is derived from an EMBL/GenBank/DDBJ whole genome shotgun (WGS) entry which is preliminary data.</text>
</comment>
<evidence type="ECO:0000313" key="3">
    <source>
        <dbReference type="EMBL" id="KAF8399499.1"/>
    </source>
</evidence>
<protein>
    <submittedName>
        <fullName evidence="3">Uncharacterized protein</fullName>
    </submittedName>
</protein>
<gene>
    <name evidence="3" type="ORF">HHK36_015365</name>
</gene>
<reference evidence="3 4" key="1">
    <citation type="submission" date="2020-04" db="EMBL/GenBank/DDBJ databases">
        <title>Plant Genome Project.</title>
        <authorList>
            <person name="Zhang R.-G."/>
        </authorList>
    </citation>
    <scope>NUCLEOTIDE SEQUENCE [LARGE SCALE GENOMIC DNA]</scope>
    <source>
        <strain evidence="3">YNK0</strain>
        <tissue evidence="3">Leaf</tissue>
    </source>
</reference>
<proteinExistence type="predicted"/>
<keyword evidence="1" id="KW-0143">Chaperone</keyword>
<evidence type="ECO:0000313" key="4">
    <source>
        <dbReference type="Proteomes" id="UP000655225"/>
    </source>
</evidence>
<dbReference type="Pfam" id="PF01025">
    <property type="entry name" value="GrpE"/>
    <property type="match status" value="1"/>
</dbReference>
<dbReference type="PANTHER" id="PTHR21237:SF23">
    <property type="entry name" value="GRPE PROTEIN HOMOLOG, MITOCHONDRIAL"/>
    <property type="match status" value="1"/>
</dbReference>
<feature type="region of interest" description="Disordered" evidence="2">
    <location>
        <begin position="1"/>
        <end position="57"/>
    </location>
</feature>
<sequence>MSFSVSPQPTEMETNQFIDEHGAFVKNTGTSTDDEPAKTSGDTKTEEQTEGMDSNLEGDLSIDDLVKLVTEEGELLMIKHKEIEKMTDKVLHSYAEMMLQNFAKSLLDVEDYLGRDSSVVKDSFSKIDVSKDTTGAMPLLKTLLKVFRKSRIENFDPMNEQFDPHRHYVVFEIPDGSKPPSTVVAIRKSGYMLYG</sequence>
<feature type="compositionally biased region" description="Basic and acidic residues" evidence="2">
    <location>
        <begin position="35"/>
        <end position="47"/>
    </location>
</feature>
<dbReference type="Proteomes" id="UP000655225">
    <property type="component" value="Unassembled WGS sequence"/>
</dbReference>
<feature type="compositionally biased region" description="Polar residues" evidence="2">
    <location>
        <begin position="1"/>
        <end position="17"/>
    </location>
</feature>
<dbReference type="GO" id="GO:0030150">
    <property type="term" value="P:protein import into mitochondrial matrix"/>
    <property type="evidence" value="ECO:0007669"/>
    <property type="project" value="TreeGrafter"/>
</dbReference>
<dbReference type="SUPFAM" id="SSF51064">
    <property type="entry name" value="Head domain of nucleotide exchange factor GrpE"/>
    <property type="match status" value="1"/>
</dbReference>
<dbReference type="InterPro" id="IPR009012">
    <property type="entry name" value="GrpE_head"/>
</dbReference>
<dbReference type="OrthoDB" id="201635at2759"/>
<dbReference type="OMA" id="EMETNQF"/>